<feature type="chain" id="PRO_5044838866" evidence="1">
    <location>
        <begin position="32"/>
        <end position="96"/>
    </location>
</feature>
<evidence type="ECO:0000313" key="3">
    <source>
        <dbReference type="Proteomes" id="UP001497457"/>
    </source>
</evidence>
<sequence>MAPLAACSKKAGVVFVAVALLVALLAAVASAAGRGDLPMALEGKCSRVGACSDSLCTGLCSVHDVGSCRIQGLFVYCCCRPLQSASADAQPRPLGQ</sequence>
<evidence type="ECO:0000256" key="1">
    <source>
        <dbReference type="SAM" id="SignalP"/>
    </source>
</evidence>
<proteinExistence type="predicted"/>
<accession>A0ABC9AMA9</accession>
<organism evidence="2 3">
    <name type="scientific">Urochloa decumbens</name>
    <dbReference type="NCBI Taxonomy" id="240449"/>
    <lineage>
        <taxon>Eukaryota</taxon>
        <taxon>Viridiplantae</taxon>
        <taxon>Streptophyta</taxon>
        <taxon>Embryophyta</taxon>
        <taxon>Tracheophyta</taxon>
        <taxon>Spermatophyta</taxon>
        <taxon>Magnoliopsida</taxon>
        <taxon>Liliopsida</taxon>
        <taxon>Poales</taxon>
        <taxon>Poaceae</taxon>
        <taxon>PACMAD clade</taxon>
        <taxon>Panicoideae</taxon>
        <taxon>Panicodae</taxon>
        <taxon>Paniceae</taxon>
        <taxon>Melinidinae</taxon>
        <taxon>Urochloa</taxon>
    </lineage>
</organism>
<dbReference type="Proteomes" id="UP001497457">
    <property type="component" value="Chromosome 21rd"/>
</dbReference>
<keyword evidence="1" id="KW-0732">Signal</keyword>
<reference evidence="3" key="1">
    <citation type="submission" date="2024-06" db="EMBL/GenBank/DDBJ databases">
        <authorList>
            <person name="Ryan C."/>
        </authorList>
    </citation>
    <scope>NUCLEOTIDE SEQUENCE [LARGE SCALE GENOMIC DNA]</scope>
</reference>
<gene>
    <name evidence="2" type="ORF">URODEC1_LOCUS56395</name>
</gene>
<feature type="signal peptide" evidence="1">
    <location>
        <begin position="1"/>
        <end position="31"/>
    </location>
</feature>
<dbReference type="EMBL" id="OZ075131">
    <property type="protein sequence ID" value="CAL4981958.1"/>
    <property type="molecule type" value="Genomic_DNA"/>
</dbReference>
<keyword evidence="3" id="KW-1185">Reference proteome</keyword>
<protein>
    <submittedName>
        <fullName evidence="2">Uncharacterized protein</fullName>
    </submittedName>
</protein>
<evidence type="ECO:0000313" key="2">
    <source>
        <dbReference type="EMBL" id="CAL4981958.1"/>
    </source>
</evidence>
<name>A0ABC9AMA9_9POAL</name>
<reference evidence="2 3" key="2">
    <citation type="submission" date="2024-10" db="EMBL/GenBank/DDBJ databases">
        <authorList>
            <person name="Ryan C."/>
        </authorList>
    </citation>
    <scope>NUCLEOTIDE SEQUENCE [LARGE SCALE GENOMIC DNA]</scope>
</reference>
<dbReference type="AlphaFoldDB" id="A0ABC9AMA9"/>